<reference evidence="2" key="1">
    <citation type="journal article" date="2023" name="Nat. Commun.">
        <title>Diploid and tetraploid genomes of Acorus and the evolution of monocots.</title>
        <authorList>
            <person name="Ma L."/>
            <person name="Liu K.W."/>
            <person name="Li Z."/>
            <person name="Hsiao Y.Y."/>
            <person name="Qi Y."/>
            <person name="Fu T."/>
            <person name="Tang G.D."/>
            <person name="Zhang D."/>
            <person name="Sun W.H."/>
            <person name="Liu D.K."/>
            <person name="Li Y."/>
            <person name="Chen G.Z."/>
            <person name="Liu X.D."/>
            <person name="Liao X.Y."/>
            <person name="Jiang Y.T."/>
            <person name="Yu X."/>
            <person name="Hao Y."/>
            <person name="Huang J."/>
            <person name="Zhao X.W."/>
            <person name="Ke S."/>
            <person name="Chen Y.Y."/>
            <person name="Wu W.L."/>
            <person name="Hsu J.L."/>
            <person name="Lin Y.F."/>
            <person name="Huang M.D."/>
            <person name="Li C.Y."/>
            <person name="Huang L."/>
            <person name="Wang Z.W."/>
            <person name="Zhao X."/>
            <person name="Zhong W.Y."/>
            <person name="Peng D.H."/>
            <person name="Ahmad S."/>
            <person name="Lan S."/>
            <person name="Zhang J.S."/>
            <person name="Tsai W.C."/>
            <person name="Van de Peer Y."/>
            <person name="Liu Z.J."/>
        </authorList>
    </citation>
    <scope>NUCLEOTIDE SEQUENCE</scope>
    <source>
        <strain evidence="2">CP</strain>
    </source>
</reference>
<dbReference type="Pfam" id="PF00078">
    <property type="entry name" value="RVT_1"/>
    <property type="match status" value="1"/>
</dbReference>
<name>A0AAV9E2W6_ACOCL</name>
<accession>A0AAV9E2W6</accession>
<evidence type="ECO:0000313" key="3">
    <source>
        <dbReference type="Proteomes" id="UP001180020"/>
    </source>
</evidence>
<feature type="domain" description="Reverse transcriptase" evidence="1">
    <location>
        <begin position="190"/>
        <end position="274"/>
    </location>
</feature>
<dbReference type="InterPro" id="IPR000477">
    <property type="entry name" value="RT_dom"/>
</dbReference>
<dbReference type="InterPro" id="IPR052343">
    <property type="entry name" value="Retrotransposon-Effector_Assoc"/>
</dbReference>
<dbReference type="PANTHER" id="PTHR46890">
    <property type="entry name" value="NON-LTR RETROLELEMENT REVERSE TRANSCRIPTASE-LIKE PROTEIN-RELATED"/>
    <property type="match status" value="1"/>
</dbReference>
<proteinExistence type="predicted"/>
<organism evidence="2 3">
    <name type="scientific">Acorus calamus</name>
    <name type="common">Sweet flag</name>
    <dbReference type="NCBI Taxonomy" id="4465"/>
    <lineage>
        <taxon>Eukaryota</taxon>
        <taxon>Viridiplantae</taxon>
        <taxon>Streptophyta</taxon>
        <taxon>Embryophyta</taxon>
        <taxon>Tracheophyta</taxon>
        <taxon>Spermatophyta</taxon>
        <taxon>Magnoliopsida</taxon>
        <taxon>Liliopsida</taxon>
        <taxon>Acoraceae</taxon>
        <taxon>Acorus</taxon>
    </lineage>
</organism>
<dbReference type="SUPFAM" id="SSF56672">
    <property type="entry name" value="DNA/RNA polymerases"/>
    <property type="match status" value="1"/>
</dbReference>
<dbReference type="Proteomes" id="UP001180020">
    <property type="component" value="Unassembled WGS sequence"/>
</dbReference>
<sequence>MEELEWRQRSKALWLKEGDNNNTKFFHKMANQRRRINAISSLVVGDETFQDDSQIAECLVDHFLTSFKKDHHWRPTWVDDLEAPFGEEEIKTAIFGADGDKASGLDGFNMRFFQEYWGIVKEDIIEMFSKFYEGNQRIGCLNSSVFILIRKKDSAERINDYRPICLVNGVYMMIAKVLNIRLRKMISQCINSAKASMMTDNRLHDYFPLNKGLRQGEPLSPMLFILVASVLNRMFYLAINNRWLKGLACSVGGRQITHLLYADDTLLLGEANEDNIRGF</sequence>
<gene>
    <name evidence="2" type="ORF">QJS10_CPA10g01214</name>
</gene>
<evidence type="ECO:0000259" key="1">
    <source>
        <dbReference type="Pfam" id="PF00078"/>
    </source>
</evidence>
<dbReference type="EMBL" id="JAUJYO010000010">
    <property type="protein sequence ID" value="KAK1307374.1"/>
    <property type="molecule type" value="Genomic_DNA"/>
</dbReference>
<comment type="caution">
    <text evidence="2">The sequence shown here is derived from an EMBL/GenBank/DDBJ whole genome shotgun (WGS) entry which is preliminary data.</text>
</comment>
<reference evidence="2" key="2">
    <citation type="submission" date="2023-06" db="EMBL/GenBank/DDBJ databases">
        <authorList>
            <person name="Ma L."/>
            <person name="Liu K.-W."/>
            <person name="Li Z."/>
            <person name="Hsiao Y.-Y."/>
            <person name="Qi Y."/>
            <person name="Fu T."/>
            <person name="Tang G."/>
            <person name="Zhang D."/>
            <person name="Sun W.-H."/>
            <person name="Liu D.-K."/>
            <person name="Li Y."/>
            <person name="Chen G.-Z."/>
            <person name="Liu X.-D."/>
            <person name="Liao X.-Y."/>
            <person name="Jiang Y.-T."/>
            <person name="Yu X."/>
            <person name="Hao Y."/>
            <person name="Huang J."/>
            <person name="Zhao X.-W."/>
            <person name="Ke S."/>
            <person name="Chen Y.-Y."/>
            <person name="Wu W.-L."/>
            <person name="Hsu J.-L."/>
            <person name="Lin Y.-F."/>
            <person name="Huang M.-D."/>
            <person name="Li C.-Y."/>
            <person name="Huang L."/>
            <person name="Wang Z.-W."/>
            <person name="Zhao X."/>
            <person name="Zhong W.-Y."/>
            <person name="Peng D.-H."/>
            <person name="Ahmad S."/>
            <person name="Lan S."/>
            <person name="Zhang J.-S."/>
            <person name="Tsai W.-C."/>
            <person name="Van De Peer Y."/>
            <person name="Liu Z.-J."/>
        </authorList>
    </citation>
    <scope>NUCLEOTIDE SEQUENCE</scope>
    <source>
        <strain evidence="2">CP</strain>
        <tissue evidence="2">Leaves</tissue>
    </source>
</reference>
<keyword evidence="3" id="KW-1185">Reference proteome</keyword>
<dbReference type="AlphaFoldDB" id="A0AAV9E2W6"/>
<protein>
    <recommendedName>
        <fullName evidence="1">Reverse transcriptase domain-containing protein</fullName>
    </recommendedName>
</protein>
<evidence type="ECO:0000313" key="2">
    <source>
        <dbReference type="EMBL" id="KAK1307374.1"/>
    </source>
</evidence>
<dbReference type="InterPro" id="IPR043502">
    <property type="entry name" value="DNA/RNA_pol_sf"/>
</dbReference>
<dbReference type="PANTHER" id="PTHR46890:SF48">
    <property type="entry name" value="RNA-DIRECTED DNA POLYMERASE"/>
    <property type="match status" value="1"/>
</dbReference>